<keyword evidence="1" id="KW-0732">Signal</keyword>
<proteinExistence type="predicted"/>
<accession>A0A9P4JEN2</accession>
<dbReference type="Proteomes" id="UP000799536">
    <property type="component" value="Unassembled WGS sequence"/>
</dbReference>
<dbReference type="EMBL" id="ML994385">
    <property type="protein sequence ID" value="KAF2196451.1"/>
    <property type="molecule type" value="Genomic_DNA"/>
</dbReference>
<evidence type="ECO:0000256" key="1">
    <source>
        <dbReference type="SAM" id="SignalP"/>
    </source>
</evidence>
<gene>
    <name evidence="2" type="ORF">GQ43DRAFT_256837</name>
</gene>
<sequence>MTLYKRVVISVIPFLALFVSEIGARANSLDSGPPPKGDIIGAFILGQLSGFSYPQESTSPATSMQGISEALENPANTVTSAALNLSTVEMSAVTAGHTNSTDFASFSATSALYANTTGASTAGGVTVVSVIVSTITSTLNVSSAGPIVLTTTSMITSTECSAQVTETVTPTVTVPGNLTSVALTTRLPTVTLAPTTITKTVTRVSSSSAAALSASSSVAGPAATATSPCNLVTIITSSWPTVISGNSAIISMTATVCTTDSVSVPASVPTVACSMPTLCTTEAILSGTSTRLTYLCPPTVAESPTQVHTVFETLTEYTTVTPITTVVLSSAALTASSNVSIPFIPSPETSMLSSSIDVIPSSVLTSSSVEPTTTVTEHRTMTIIETRTTVNTTSTSPWDSMYSTGVITSLVSEATISGPSASHSILMSLEPASRSVHWSNTTITDTMDGTASSAVANNASTMPTVGALSTGSIIPSANSTVGNNATVPAIPEYGTREPMSIYATQAKRSMQSCMVHGKCLKAISTQVQTVTEHVIVTVVLSEHTALSTHVVTSTHSVVVSANEEVTVVTVTSTLPASTHTTTLTGNPNTYTAEYSGAVTTTLDGGSKNGVAGEKNVNIAMVRVVAVLFGVMAI</sequence>
<evidence type="ECO:0000313" key="2">
    <source>
        <dbReference type="EMBL" id="KAF2196451.1"/>
    </source>
</evidence>
<reference evidence="2" key="1">
    <citation type="journal article" date="2020" name="Stud. Mycol.">
        <title>101 Dothideomycetes genomes: a test case for predicting lifestyles and emergence of pathogens.</title>
        <authorList>
            <person name="Haridas S."/>
            <person name="Albert R."/>
            <person name="Binder M."/>
            <person name="Bloem J."/>
            <person name="Labutti K."/>
            <person name="Salamov A."/>
            <person name="Andreopoulos B."/>
            <person name="Baker S."/>
            <person name="Barry K."/>
            <person name="Bills G."/>
            <person name="Bluhm B."/>
            <person name="Cannon C."/>
            <person name="Castanera R."/>
            <person name="Culley D."/>
            <person name="Daum C."/>
            <person name="Ezra D."/>
            <person name="Gonzalez J."/>
            <person name="Henrissat B."/>
            <person name="Kuo A."/>
            <person name="Liang C."/>
            <person name="Lipzen A."/>
            <person name="Lutzoni F."/>
            <person name="Magnuson J."/>
            <person name="Mondo S."/>
            <person name="Nolan M."/>
            <person name="Ohm R."/>
            <person name="Pangilinan J."/>
            <person name="Park H.-J."/>
            <person name="Ramirez L."/>
            <person name="Alfaro M."/>
            <person name="Sun H."/>
            <person name="Tritt A."/>
            <person name="Yoshinaga Y."/>
            <person name="Zwiers L.-H."/>
            <person name="Turgeon B."/>
            <person name="Goodwin S."/>
            <person name="Spatafora J."/>
            <person name="Crous P."/>
            <person name="Grigoriev I."/>
        </authorList>
    </citation>
    <scope>NUCLEOTIDE SEQUENCE</scope>
    <source>
        <strain evidence="2">ATCC 74209</strain>
    </source>
</reference>
<feature type="chain" id="PRO_5040121384" evidence="1">
    <location>
        <begin position="27"/>
        <end position="633"/>
    </location>
</feature>
<evidence type="ECO:0000313" key="3">
    <source>
        <dbReference type="Proteomes" id="UP000799536"/>
    </source>
</evidence>
<comment type="caution">
    <text evidence="2">The sequence shown here is derived from an EMBL/GenBank/DDBJ whole genome shotgun (WGS) entry which is preliminary data.</text>
</comment>
<dbReference type="AlphaFoldDB" id="A0A9P4JEN2"/>
<organism evidence="2 3">
    <name type="scientific">Delitschia confertaspora ATCC 74209</name>
    <dbReference type="NCBI Taxonomy" id="1513339"/>
    <lineage>
        <taxon>Eukaryota</taxon>
        <taxon>Fungi</taxon>
        <taxon>Dikarya</taxon>
        <taxon>Ascomycota</taxon>
        <taxon>Pezizomycotina</taxon>
        <taxon>Dothideomycetes</taxon>
        <taxon>Pleosporomycetidae</taxon>
        <taxon>Pleosporales</taxon>
        <taxon>Delitschiaceae</taxon>
        <taxon>Delitschia</taxon>
    </lineage>
</organism>
<feature type="signal peptide" evidence="1">
    <location>
        <begin position="1"/>
        <end position="26"/>
    </location>
</feature>
<keyword evidence="3" id="KW-1185">Reference proteome</keyword>
<name>A0A9P4JEN2_9PLEO</name>
<protein>
    <submittedName>
        <fullName evidence="2">Uncharacterized protein</fullName>
    </submittedName>
</protein>